<name>A0A6J5W3C4_PRUAR</name>
<keyword evidence="2" id="KW-1185">Reference proteome</keyword>
<reference evidence="2" key="1">
    <citation type="journal article" date="2020" name="Genome Biol.">
        <title>Gamete binning: chromosome-level and haplotype-resolved genome assembly enabled by high-throughput single-cell sequencing of gamete genomes.</title>
        <authorList>
            <person name="Campoy J.A."/>
            <person name="Sun H."/>
            <person name="Goel M."/>
            <person name="Jiao W.-B."/>
            <person name="Folz-Donahue K."/>
            <person name="Wang N."/>
            <person name="Rubio M."/>
            <person name="Liu C."/>
            <person name="Kukat C."/>
            <person name="Ruiz D."/>
            <person name="Huettel B."/>
            <person name="Schneeberger K."/>
        </authorList>
    </citation>
    <scope>NUCLEOTIDE SEQUENCE [LARGE SCALE GENOMIC DNA]</scope>
    <source>
        <strain evidence="2">cv. Rojo Pasion</strain>
    </source>
</reference>
<dbReference type="EMBL" id="CAEKKB010000001">
    <property type="protein sequence ID" value="CAB4294452.1"/>
    <property type="molecule type" value="Genomic_DNA"/>
</dbReference>
<dbReference type="PANTHER" id="PTHR35046">
    <property type="entry name" value="ZINC KNUCKLE (CCHC-TYPE) FAMILY PROTEIN"/>
    <property type="match status" value="1"/>
</dbReference>
<dbReference type="OrthoDB" id="1166507at2759"/>
<sequence length="201" mass="23254">MPVAEYIAKFEEFMLRCDIREDRRMTLSQFRSGLRPELQRELIPHTVNTLERVFQKVQELEKYLKSSNIVKKRSTSGYTINIINIDKQTDDQDNFEEDSYEPQQPAEDCGNDFEAPHPTLSVVRCTLAQPRKENEDWSRTSIFHTYIKSGDKDWKVIIDNGSCINVVSTLIVSHLGLSTEEHPEPHKVAWIDNTSSIPVTQ</sequence>
<organism evidence="1 2">
    <name type="scientific">Prunus armeniaca</name>
    <name type="common">Apricot</name>
    <name type="synonym">Armeniaca vulgaris</name>
    <dbReference type="NCBI Taxonomy" id="36596"/>
    <lineage>
        <taxon>Eukaryota</taxon>
        <taxon>Viridiplantae</taxon>
        <taxon>Streptophyta</taxon>
        <taxon>Embryophyta</taxon>
        <taxon>Tracheophyta</taxon>
        <taxon>Spermatophyta</taxon>
        <taxon>Magnoliopsida</taxon>
        <taxon>eudicotyledons</taxon>
        <taxon>Gunneridae</taxon>
        <taxon>Pentapetalae</taxon>
        <taxon>rosids</taxon>
        <taxon>fabids</taxon>
        <taxon>Rosales</taxon>
        <taxon>Rosaceae</taxon>
        <taxon>Amygdaloideae</taxon>
        <taxon>Amygdaleae</taxon>
        <taxon>Prunus</taxon>
    </lineage>
</organism>
<dbReference type="Proteomes" id="UP000507245">
    <property type="component" value="Unassembled WGS sequence"/>
</dbReference>
<evidence type="ECO:0008006" key="3">
    <source>
        <dbReference type="Google" id="ProtNLM"/>
    </source>
</evidence>
<protein>
    <recommendedName>
        <fullName evidence="3">Retrotransposon gag domain-containing protein</fullName>
    </recommendedName>
</protein>
<evidence type="ECO:0000313" key="2">
    <source>
        <dbReference type="Proteomes" id="UP000507245"/>
    </source>
</evidence>
<evidence type="ECO:0000313" key="1">
    <source>
        <dbReference type="EMBL" id="CAB4294452.1"/>
    </source>
</evidence>
<proteinExistence type="predicted"/>
<gene>
    <name evidence="1" type="ORF">ORAREDHAP_LOCUS5217</name>
</gene>
<dbReference type="PANTHER" id="PTHR35046:SF9">
    <property type="entry name" value="RNA-DIRECTED DNA POLYMERASE"/>
    <property type="match status" value="1"/>
</dbReference>
<accession>A0A6J5W3C4</accession>
<dbReference type="AlphaFoldDB" id="A0A6J5W3C4"/>